<protein>
    <submittedName>
        <fullName evidence="1">Uncharacterized protein</fullName>
    </submittedName>
</protein>
<gene>
    <name evidence="1" type="ORF">MIND_00303500</name>
</gene>
<comment type="caution">
    <text evidence="1">The sequence shown here is derived from an EMBL/GenBank/DDBJ whole genome shotgun (WGS) entry which is preliminary data.</text>
</comment>
<dbReference type="RefSeq" id="XP_037222780.1">
    <property type="nucleotide sequence ID" value="XM_037359895.1"/>
</dbReference>
<dbReference type="AlphaFoldDB" id="A0A8H6T1W1"/>
<dbReference type="GeneID" id="59342411"/>
<keyword evidence="2" id="KW-1185">Reference proteome</keyword>
<dbReference type="Proteomes" id="UP000636479">
    <property type="component" value="Unassembled WGS sequence"/>
</dbReference>
<organism evidence="1 2">
    <name type="scientific">Mycena indigotica</name>
    <dbReference type="NCBI Taxonomy" id="2126181"/>
    <lineage>
        <taxon>Eukaryota</taxon>
        <taxon>Fungi</taxon>
        <taxon>Dikarya</taxon>
        <taxon>Basidiomycota</taxon>
        <taxon>Agaricomycotina</taxon>
        <taxon>Agaricomycetes</taxon>
        <taxon>Agaricomycetidae</taxon>
        <taxon>Agaricales</taxon>
        <taxon>Marasmiineae</taxon>
        <taxon>Mycenaceae</taxon>
        <taxon>Mycena</taxon>
    </lineage>
</organism>
<dbReference type="EMBL" id="JACAZF010000003">
    <property type="protein sequence ID" value="KAF7309330.1"/>
    <property type="molecule type" value="Genomic_DNA"/>
</dbReference>
<evidence type="ECO:0000313" key="2">
    <source>
        <dbReference type="Proteomes" id="UP000636479"/>
    </source>
</evidence>
<evidence type="ECO:0000313" key="1">
    <source>
        <dbReference type="EMBL" id="KAF7309330.1"/>
    </source>
</evidence>
<accession>A0A8H6T1W1</accession>
<name>A0A8H6T1W1_9AGAR</name>
<reference evidence="1" key="1">
    <citation type="submission" date="2020-05" db="EMBL/GenBank/DDBJ databases">
        <title>Mycena genomes resolve the evolution of fungal bioluminescence.</title>
        <authorList>
            <person name="Tsai I.J."/>
        </authorList>
    </citation>
    <scope>NUCLEOTIDE SEQUENCE</scope>
    <source>
        <strain evidence="1">171206Taipei</strain>
    </source>
</reference>
<proteinExistence type="predicted"/>
<sequence>MDDKHEEHISLIPKDLENILAWNPPRLELRPPPSRWMSSTPTLPPRVFYTKHIDDKLVLKQVFPLESLTQDLARFASVTLSSAFSDCPTNILLSNHAFGSTLGKATRIPNVMYAPEALADYRSESIGEFCCTLATKALIPNLAAFESSVCFGRHARPPMTSRTTWMITLVSGF</sequence>